<dbReference type="Proteomes" id="UP001162834">
    <property type="component" value="Chromosome"/>
</dbReference>
<evidence type="ECO:0000313" key="2">
    <source>
        <dbReference type="EMBL" id="UGS33945.1"/>
    </source>
</evidence>
<dbReference type="InterPro" id="IPR005135">
    <property type="entry name" value="Endo/exonuclease/phosphatase"/>
</dbReference>
<dbReference type="AlphaFoldDB" id="A0A9E7BX19"/>
<evidence type="ECO:0000313" key="3">
    <source>
        <dbReference type="Proteomes" id="UP001162834"/>
    </source>
</evidence>
<protein>
    <recommendedName>
        <fullName evidence="1">Endonuclease/exonuclease/phosphatase domain-containing protein</fullName>
    </recommendedName>
</protein>
<keyword evidence="3" id="KW-1185">Reference proteome</keyword>
<dbReference type="SUPFAM" id="SSF56219">
    <property type="entry name" value="DNase I-like"/>
    <property type="match status" value="1"/>
</dbReference>
<dbReference type="Gene3D" id="3.60.10.10">
    <property type="entry name" value="Endonuclease/exonuclease/phosphatase"/>
    <property type="match status" value="1"/>
</dbReference>
<proteinExistence type="predicted"/>
<dbReference type="GO" id="GO:0003824">
    <property type="term" value="F:catalytic activity"/>
    <property type="evidence" value="ECO:0007669"/>
    <property type="project" value="InterPro"/>
</dbReference>
<evidence type="ECO:0000259" key="1">
    <source>
        <dbReference type="Pfam" id="PF03372"/>
    </source>
</evidence>
<organism evidence="2 3">
    <name type="scientific">Capillimicrobium parvum</name>
    <dbReference type="NCBI Taxonomy" id="2884022"/>
    <lineage>
        <taxon>Bacteria</taxon>
        <taxon>Bacillati</taxon>
        <taxon>Actinomycetota</taxon>
        <taxon>Thermoleophilia</taxon>
        <taxon>Solirubrobacterales</taxon>
        <taxon>Capillimicrobiaceae</taxon>
        <taxon>Capillimicrobium</taxon>
    </lineage>
</organism>
<reference evidence="2" key="1">
    <citation type="journal article" date="2022" name="Int. J. Syst. Evol. Microbiol.">
        <title>Pseudomonas aegrilactucae sp. nov. and Pseudomonas morbosilactucae sp. nov., pathogens causing bacterial rot of lettuce in Japan.</title>
        <authorList>
            <person name="Sawada H."/>
            <person name="Fujikawa T."/>
            <person name="Satou M."/>
        </authorList>
    </citation>
    <scope>NUCLEOTIDE SEQUENCE</scope>
    <source>
        <strain evidence="2">0166_1</strain>
    </source>
</reference>
<dbReference type="RefSeq" id="WP_259313633.1">
    <property type="nucleotide sequence ID" value="NZ_CP087164.1"/>
</dbReference>
<dbReference type="KEGG" id="sbae:DSM104329_00312"/>
<dbReference type="InterPro" id="IPR036691">
    <property type="entry name" value="Endo/exonu/phosph_ase_sf"/>
</dbReference>
<name>A0A9E7BX19_9ACTN</name>
<dbReference type="Pfam" id="PF03372">
    <property type="entry name" value="Exo_endo_phos"/>
    <property type="match status" value="1"/>
</dbReference>
<feature type="domain" description="Endonuclease/exonuclease/phosphatase" evidence="1">
    <location>
        <begin position="4"/>
        <end position="205"/>
    </location>
</feature>
<gene>
    <name evidence="2" type="ORF">DSM104329_00312</name>
</gene>
<accession>A0A9E7BX19</accession>
<sequence>MRVLTWNLYHGRAVPPAGRDLQDAFAATLSGWAWDVALLQEVPPWWPPALLGTDHDTALTSRNSLLPVRRALARRWPDVMRSSGGGANAILVRHGRIEARAKRRLRLRPERRVVHAIRWEGLWIANLHAQVHSDERAQADIDLAAESVRRWAGDAPVVLGGDFNVRRVHAAGFAHAGGHDVDHVLVRGLQPDRVEVPERGHLSDHAPVIVTLERNPVLDASG</sequence>
<dbReference type="EMBL" id="CP087164">
    <property type="protein sequence ID" value="UGS33945.1"/>
    <property type="molecule type" value="Genomic_DNA"/>
</dbReference>